<dbReference type="GO" id="GO:0004312">
    <property type="term" value="F:fatty acid synthase activity"/>
    <property type="evidence" value="ECO:0007669"/>
    <property type="project" value="TreeGrafter"/>
</dbReference>
<keyword evidence="4" id="KW-0012">Acyltransferase</keyword>
<organism evidence="4">
    <name type="scientific">Streptomyces sp. R17</name>
    <dbReference type="NCBI Taxonomy" id="3238626"/>
    <lineage>
        <taxon>Bacteria</taxon>
        <taxon>Bacillati</taxon>
        <taxon>Actinomycetota</taxon>
        <taxon>Actinomycetes</taxon>
        <taxon>Kitasatosporales</taxon>
        <taxon>Streptomycetaceae</taxon>
        <taxon>Streptomyces</taxon>
    </lineage>
</organism>
<dbReference type="InterPro" id="IPR016035">
    <property type="entry name" value="Acyl_Trfase/lysoPLipase"/>
</dbReference>
<feature type="domain" description="Malonyl-CoA:ACP transacylase (MAT)" evidence="3">
    <location>
        <begin position="98"/>
        <end position="407"/>
    </location>
</feature>
<dbReference type="PANTHER" id="PTHR43775:SF37">
    <property type="entry name" value="SI:DKEY-61P9.11"/>
    <property type="match status" value="1"/>
</dbReference>
<sequence length="416" mass="44273">MSGSGRGLPDERGYVEWFTERIAERARREVREDMPLIECGLDSVALLGLYGDAETAFGPLPDHPVEVWPYSTIRGLARRLAVRDGRADRRAGIRTAFVFSGQGCQHPRMTAGLYRHCTAYRQHLGEADEALAPHLGRSVVELLTEERPEVHETALAQPALFAVEYALATTLLEEGVRPVAVAGHGVGEFAAATVAGALPLAAAAGLVAARGTLMQRMPAGGGMMATCADPYEAAEAATAEPGVSIGALNAARATVLTGDLAGLERARRRLADIGIASTFLQVRHAFHSPLMEPVAPLFEELARRAPAGEAALPYYSTVHGRRYDAPLDAAYWARQITSPVRFTDAVRALLTEQSPTHVVEIAPKAVLTPFLRRMGGPRGPACLAVCRSPRTNAVDLAGVLSALDAGPLSDDPDAPE</sequence>
<dbReference type="SMART" id="SM00827">
    <property type="entry name" value="PKS_AT"/>
    <property type="match status" value="1"/>
</dbReference>
<dbReference type="Gene3D" id="3.40.366.10">
    <property type="entry name" value="Malonyl-Coenzyme A Acyl Carrier Protein, domain 2"/>
    <property type="match status" value="1"/>
</dbReference>
<evidence type="ECO:0000313" key="4">
    <source>
        <dbReference type="EMBL" id="XDQ18332.1"/>
    </source>
</evidence>
<dbReference type="InterPro" id="IPR001227">
    <property type="entry name" value="Ac_transferase_dom_sf"/>
</dbReference>
<dbReference type="EMBL" id="CP163433">
    <property type="protein sequence ID" value="XDQ18332.1"/>
    <property type="molecule type" value="Genomic_DNA"/>
</dbReference>
<keyword evidence="1" id="KW-0596">Phosphopantetheine</keyword>
<evidence type="ECO:0000256" key="1">
    <source>
        <dbReference type="ARBA" id="ARBA00022450"/>
    </source>
</evidence>
<dbReference type="InterPro" id="IPR016036">
    <property type="entry name" value="Malonyl_transacylase_ACP-bd"/>
</dbReference>
<protein>
    <submittedName>
        <fullName evidence="4">Acyltransferase domain-containing protein</fullName>
    </submittedName>
</protein>
<dbReference type="SUPFAM" id="SSF55048">
    <property type="entry name" value="Probable ACP-binding domain of malonyl-CoA ACP transacylase"/>
    <property type="match status" value="1"/>
</dbReference>
<dbReference type="Gene3D" id="1.10.1200.10">
    <property type="entry name" value="ACP-like"/>
    <property type="match status" value="1"/>
</dbReference>
<evidence type="ECO:0000259" key="3">
    <source>
        <dbReference type="SMART" id="SM00827"/>
    </source>
</evidence>
<dbReference type="InterPro" id="IPR036736">
    <property type="entry name" value="ACP-like_sf"/>
</dbReference>
<dbReference type="PANTHER" id="PTHR43775">
    <property type="entry name" value="FATTY ACID SYNTHASE"/>
    <property type="match status" value="1"/>
</dbReference>
<keyword evidence="2" id="KW-0597">Phosphoprotein</keyword>
<dbReference type="Pfam" id="PF00698">
    <property type="entry name" value="Acyl_transf_1"/>
    <property type="match status" value="1"/>
</dbReference>
<dbReference type="RefSeq" id="WP_031018578.1">
    <property type="nucleotide sequence ID" value="NZ_CP163433.1"/>
</dbReference>
<dbReference type="SUPFAM" id="SSF52151">
    <property type="entry name" value="FabD/lysophospholipase-like"/>
    <property type="match status" value="1"/>
</dbReference>
<proteinExistence type="predicted"/>
<dbReference type="AlphaFoldDB" id="A0AB39NIZ9"/>
<gene>
    <name evidence="4" type="ORF">AB5J48_09265</name>
</gene>
<reference evidence="4" key="1">
    <citation type="submission" date="2024-07" db="EMBL/GenBank/DDBJ databases">
        <authorList>
            <person name="Yu S.T."/>
        </authorList>
    </citation>
    <scope>NUCLEOTIDE SEQUENCE</scope>
    <source>
        <strain evidence="4">R17</strain>
    </source>
</reference>
<dbReference type="GO" id="GO:0006633">
    <property type="term" value="P:fatty acid biosynthetic process"/>
    <property type="evidence" value="ECO:0007669"/>
    <property type="project" value="TreeGrafter"/>
</dbReference>
<keyword evidence="4" id="KW-0808">Transferase</keyword>
<evidence type="ECO:0000256" key="2">
    <source>
        <dbReference type="ARBA" id="ARBA00022553"/>
    </source>
</evidence>
<accession>A0AB39NIZ9</accession>
<dbReference type="InterPro" id="IPR014043">
    <property type="entry name" value="Acyl_transferase_dom"/>
</dbReference>
<name>A0AB39NIZ9_9ACTN</name>
<dbReference type="SUPFAM" id="SSF47336">
    <property type="entry name" value="ACP-like"/>
    <property type="match status" value="1"/>
</dbReference>
<dbReference type="InterPro" id="IPR050091">
    <property type="entry name" value="PKS_NRPS_Biosynth_Enz"/>
</dbReference>